<evidence type="ECO:0000313" key="5">
    <source>
        <dbReference type="EMBL" id="KEF61340.1"/>
    </source>
</evidence>
<dbReference type="Gene3D" id="3.40.605.10">
    <property type="entry name" value="Aldehyde Dehydrogenase, Chain A, domain 1"/>
    <property type="match status" value="1"/>
</dbReference>
<sequence length="491" mass="52978">MPLLLQDDGSSVVPILIDGQATAIDTSRIFKVHNAATGKELEYRVQGADTIIAVQACNSAYKAFLHWKQTSFVRRRDLLLRVADNLERSADEITRYQVAETSCQETWARFNIRLGCDAIREIAANISGACTGELPPTASDVIAMVYKEPIGPVLAICPWNACVVLSSRALAAPLGAGCTVVFKASELAPRTHQAVVEAFMKAGLPAGCLNQIQARQEDAPSVTEALISHKAIRKVEFIGSARVGKVIGQLSSKHLKPVLMELGGKAPSIILKDADLQRAAKLCALGAFLHHGQICMSTERIIVVRDVANEFCTYLIEEVSTNYTDSVGSAVSTAFADHAHLLLEEAMHGGASCLAGSVGYMNGTKASLKPVILQGVSPQDRIFDEETFGPSASLYVVENEDEAIRLANQTEYGLNAAVHSQDMFTAVRVARQLDFGQVHVGTITEYDEAHMPIGGVKGSGWGRNNGKYGLREFLVEKTLTLHDPTSKLKFG</sequence>
<feature type="domain" description="Aldehyde dehydrogenase" evidence="4">
    <location>
        <begin position="28"/>
        <end position="478"/>
    </location>
</feature>
<dbReference type="Gene3D" id="3.40.309.10">
    <property type="entry name" value="Aldehyde Dehydrogenase, Chain A, domain 2"/>
    <property type="match status" value="1"/>
</dbReference>
<dbReference type="SUPFAM" id="SSF53720">
    <property type="entry name" value="ALDH-like"/>
    <property type="match status" value="1"/>
</dbReference>
<dbReference type="STRING" id="1182545.A0A072Q0E2"/>
<dbReference type="PROSITE" id="PS00687">
    <property type="entry name" value="ALDEHYDE_DEHYDR_GLU"/>
    <property type="match status" value="1"/>
</dbReference>
<proteinExistence type="inferred from homology"/>
<dbReference type="PANTHER" id="PTHR43353">
    <property type="entry name" value="SUCCINATE-SEMIALDEHYDE DEHYDROGENASE, MITOCHONDRIAL"/>
    <property type="match status" value="1"/>
</dbReference>
<comment type="similarity">
    <text evidence="3">Belongs to the aldehyde dehydrogenase family.</text>
</comment>
<dbReference type="GO" id="GO:0009450">
    <property type="term" value="P:gamma-aminobutyric acid catabolic process"/>
    <property type="evidence" value="ECO:0007669"/>
    <property type="project" value="TreeGrafter"/>
</dbReference>
<dbReference type="RefSeq" id="XP_013263930.1">
    <property type="nucleotide sequence ID" value="XM_013408476.1"/>
</dbReference>
<evidence type="ECO:0000256" key="2">
    <source>
        <dbReference type="PROSITE-ProRule" id="PRU10007"/>
    </source>
</evidence>
<dbReference type="InterPro" id="IPR050740">
    <property type="entry name" value="Aldehyde_DH_Superfamily"/>
</dbReference>
<dbReference type="InterPro" id="IPR015590">
    <property type="entry name" value="Aldehyde_DH_dom"/>
</dbReference>
<accession>A0A072Q0E2</accession>
<name>A0A072Q0E2_9EURO</name>
<dbReference type="PANTHER" id="PTHR43353:SF6">
    <property type="entry name" value="CYTOPLASMIC ALDEHYDE DEHYDROGENASE (EUROFUNG)"/>
    <property type="match status" value="1"/>
</dbReference>
<keyword evidence="6" id="KW-1185">Reference proteome</keyword>
<evidence type="ECO:0000313" key="6">
    <source>
        <dbReference type="Proteomes" id="UP000027920"/>
    </source>
</evidence>
<dbReference type="OrthoDB" id="310895at2759"/>
<dbReference type="InterPro" id="IPR016161">
    <property type="entry name" value="Ald_DH/histidinol_DH"/>
</dbReference>
<gene>
    <name evidence="5" type="ORF">A1O9_02906</name>
</gene>
<dbReference type="VEuPathDB" id="FungiDB:A1O9_02906"/>
<dbReference type="Proteomes" id="UP000027920">
    <property type="component" value="Unassembled WGS sequence"/>
</dbReference>
<dbReference type="HOGENOM" id="CLU_005391_1_0_1"/>
<dbReference type="GeneID" id="25277846"/>
<dbReference type="EMBL" id="AMGV01000002">
    <property type="protein sequence ID" value="KEF61340.1"/>
    <property type="molecule type" value="Genomic_DNA"/>
</dbReference>
<evidence type="ECO:0000256" key="1">
    <source>
        <dbReference type="ARBA" id="ARBA00023002"/>
    </source>
</evidence>
<reference evidence="5 6" key="1">
    <citation type="submission" date="2013-03" db="EMBL/GenBank/DDBJ databases">
        <title>The Genome Sequence of Exophiala aquamarina CBS 119918.</title>
        <authorList>
            <consortium name="The Broad Institute Genomics Platform"/>
            <person name="Cuomo C."/>
            <person name="de Hoog S."/>
            <person name="Gorbushina A."/>
            <person name="Walker B."/>
            <person name="Young S.K."/>
            <person name="Zeng Q."/>
            <person name="Gargeya S."/>
            <person name="Fitzgerald M."/>
            <person name="Haas B."/>
            <person name="Abouelleil A."/>
            <person name="Allen A.W."/>
            <person name="Alvarado L."/>
            <person name="Arachchi H.M."/>
            <person name="Berlin A.M."/>
            <person name="Chapman S.B."/>
            <person name="Gainer-Dewar J."/>
            <person name="Goldberg J."/>
            <person name="Griggs A."/>
            <person name="Gujja S."/>
            <person name="Hansen M."/>
            <person name="Howarth C."/>
            <person name="Imamovic A."/>
            <person name="Ireland A."/>
            <person name="Larimer J."/>
            <person name="McCowan C."/>
            <person name="Murphy C."/>
            <person name="Pearson M."/>
            <person name="Poon T.W."/>
            <person name="Priest M."/>
            <person name="Roberts A."/>
            <person name="Saif S."/>
            <person name="Shea T."/>
            <person name="Sisk P."/>
            <person name="Sykes S."/>
            <person name="Wortman J."/>
            <person name="Nusbaum C."/>
            <person name="Birren B."/>
        </authorList>
    </citation>
    <scope>NUCLEOTIDE SEQUENCE [LARGE SCALE GENOMIC DNA]</scope>
    <source>
        <strain evidence="5 6">CBS 119918</strain>
    </source>
</reference>
<organism evidence="5 6">
    <name type="scientific">Exophiala aquamarina CBS 119918</name>
    <dbReference type="NCBI Taxonomy" id="1182545"/>
    <lineage>
        <taxon>Eukaryota</taxon>
        <taxon>Fungi</taxon>
        <taxon>Dikarya</taxon>
        <taxon>Ascomycota</taxon>
        <taxon>Pezizomycotina</taxon>
        <taxon>Eurotiomycetes</taxon>
        <taxon>Chaetothyriomycetidae</taxon>
        <taxon>Chaetothyriales</taxon>
        <taxon>Herpotrichiellaceae</taxon>
        <taxon>Exophiala</taxon>
    </lineage>
</organism>
<evidence type="ECO:0000256" key="3">
    <source>
        <dbReference type="RuleBase" id="RU003345"/>
    </source>
</evidence>
<dbReference type="InterPro" id="IPR016163">
    <property type="entry name" value="Ald_DH_C"/>
</dbReference>
<dbReference type="InterPro" id="IPR016162">
    <property type="entry name" value="Ald_DH_N"/>
</dbReference>
<dbReference type="AlphaFoldDB" id="A0A072Q0E2"/>
<dbReference type="GO" id="GO:0004777">
    <property type="term" value="F:succinate-semialdehyde dehydrogenase (NAD+) activity"/>
    <property type="evidence" value="ECO:0007669"/>
    <property type="project" value="TreeGrafter"/>
</dbReference>
<evidence type="ECO:0000259" key="4">
    <source>
        <dbReference type="Pfam" id="PF00171"/>
    </source>
</evidence>
<dbReference type="Pfam" id="PF00171">
    <property type="entry name" value="Aldedh"/>
    <property type="match status" value="1"/>
</dbReference>
<keyword evidence="1 3" id="KW-0560">Oxidoreductase</keyword>
<comment type="caution">
    <text evidence="5">The sequence shown here is derived from an EMBL/GenBank/DDBJ whole genome shotgun (WGS) entry which is preliminary data.</text>
</comment>
<dbReference type="InterPro" id="IPR029510">
    <property type="entry name" value="Ald_DH_CS_GLU"/>
</dbReference>
<protein>
    <recommendedName>
        <fullName evidence="4">Aldehyde dehydrogenase domain-containing protein</fullName>
    </recommendedName>
</protein>
<feature type="active site" evidence="2">
    <location>
        <position position="261"/>
    </location>
</feature>